<accession>A0A1H9MYV2</accession>
<dbReference type="RefSeq" id="WP_089739362.1">
    <property type="nucleotide sequence ID" value="NZ_FOGL01000002.1"/>
</dbReference>
<protein>
    <submittedName>
        <fullName evidence="2">Unsaturated rhamnogalacturonyl hydrolase</fullName>
    </submittedName>
</protein>
<proteinExistence type="predicted"/>
<dbReference type="GO" id="GO:0005975">
    <property type="term" value="P:carbohydrate metabolic process"/>
    <property type="evidence" value="ECO:0007669"/>
    <property type="project" value="InterPro"/>
</dbReference>
<sequence>MTVKQRNALDWAKLACDTLMNQYEPVKLPPADRWHYHQGVFLCGMHDVWEQTDEQKYFEYFKEYVDKLVDEEGNFYFARSELDAIQPGLLLLPLYNETKDEKYKVAAAKLRNLLNTLNKTKEGGFWHKDKYPYQMWLDGLYMAGPFTIQYGQMFGEPELTDLVMEQERLMRKNTKKENGLYYHGYDESKQTPWSTEKGHAPEVWGRALGWYSMVTANFIEMLPEDHPKRDELKQVVHELIDALIKFQDEKTGLWYQVVDKAGEADNYLESSCSCLFTYAIAKAVNKGYVDKSYWTYAEKAFQGLIENKVEVDDKGNFHLHDICIGTSIGTYDYYVHRETSTNDLHGVGAFILASVQLAIGSENKE</sequence>
<dbReference type="OrthoDB" id="6381507at2"/>
<dbReference type="PANTHER" id="PTHR33886">
    <property type="entry name" value="UNSATURATED RHAMNOGALACTURONAN HYDROLASE (EUROFUNG)"/>
    <property type="match status" value="1"/>
</dbReference>
<evidence type="ECO:0000313" key="2">
    <source>
        <dbReference type="EMBL" id="SER28896.1"/>
    </source>
</evidence>
<dbReference type="InterPro" id="IPR010905">
    <property type="entry name" value="Glyco_hydro_88"/>
</dbReference>
<dbReference type="SUPFAM" id="SSF48208">
    <property type="entry name" value="Six-hairpin glycosidases"/>
    <property type="match status" value="1"/>
</dbReference>
<organism evidence="2 3">
    <name type="scientific">Gracilibacillus ureilyticus</name>
    <dbReference type="NCBI Taxonomy" id="531814"/>
    <lineage>
        <taxon>Bacteria</taxon>
        <taxon>Bacillati</taxon>
        <taxon>Bacillota</taxon>
        <taxon>Bacilli</taxon>
        <taxon>Bacillales</taxon>
        <taxon>Bacillaceae</taxon>
        <taxon>Gracilibacillus</taxon>
    </lineage>
</organism>
<dbReference type="InterPro" id="IPR052043">
    <property type="entry name" value="PolySaccharide_Degr_Enz"/>
</dbReference>
<keyword evidence="3" id="KW-1185">Reference proteome</keyword>
<dbReference type="Proteomes" id="UP000199687">
    <property type="component" value="Unassembled WGS sequence"/>
</dbReference>
<dbReference type="EMBL" id="FOGL01000002">
    <property type="protein sequence ID" value="SER28896.1"/>
    <property type="molecule type" value="Genomic_DNA"/>
</dbReference>
<dbReference type="Gene3D" id="1.50.10.10">
    <property type="match status" value="1"/>
</dbReference>
<keyword evidence="1 2" id="KW-0378">Hydrolase</keyword>
<dbReference type="GO" id="GO:0016787">
    <property type="term" value="F:hydrolase activity"/>
    <property type="evidence" value="ECO:0007669"/>
    <property type="project" value="UniProtKB-KW"/>
</dbReference>
<dbReference type="AlphaFoldDB" id="A0A1H9MYV2"/>
<dbReference type="PANTHER" id="PTHR33886:SF8">
    <property type="entry name" value="UNSATURATED RHAMNOGALACTURONAN HYDROLASE (EUROFUNG)"/>
    <property type="match status" value="1"/>
</dbReference>
<gene>
    <name evidence="2" type="ORF">SAMN04487944_102245</name>
</gene>
<name>A0A1H9MYV2_9BACI</name>
<reference evidence="2 3" key="1">
    <citation type="submission" date="2016-10" db="EMBL/GenBank/DDBJ databases">
        <authorList>
            <person name="de Groot N.N."/>
        </authorList>
    </citation>
    <scope>NUCLEOTIDE SEQUENCE [LARGE SCALE GENOMIC DNA]</scope>
    <source>
        <strain evidence="2 3">CGMCC 1.7727</strain>
    </source>
</reference>
<evidence type="ECO:0000313" key="3">
    <source>
        <dbReference type="Proteomes" id="UP000199687"/>
    </source>
</evidence>
<dbReference type="Pfam" id="PF07470">
    <property type="entry name" value="Glyco_hydro_88"/>
    <property type="match status" value="1"/>
</dbReference>
<dbReference type="STRING" id="531814.SAMN04487944_102245"/>
<dbReference type="InterPro" id="IPR012341">
    <property type="entry name" value="6hp_glycosidase-like_sf"/>
</dbReference>
<evidence type="ECO:0000256" key="1">
    <source>
        <dbReference type="ARBA" id="ARBA00022801"/>
    </source>
</evidence>
<dbReference type="InterPro" id="IPR008928">
    <property type="entry name" value="6-hairpin_glycosidase_sf"/>
</dbReference>